<feature type="compositionally biased region" description="Polar residues" evidence="1">
    <location>
        <begin position="145"/>
        <end position="157"/>
    </location>
</feature>
<dbReference type="Proteomes" id="UP000240883">
    <property type="component" value="Unassembled WGS sequence"/>
</dbReference>
<feature type="region of interest" description="Disordered" evidence="1">
    <location>
        <begin position="1"/>
        <end position="25"/>
    </location>
</feature>
<gene>
    <name evidence="2" type="ORF">BS50DRAFT_332273</name>
</gene>
<proteinExistence type="predicted"/>
<evidence type="ECO:0000256" key="1">
    <source>
        <dbReference type="SAM" id="MobiDB-lite"/>
    </source>
</evidence>
<organism evidence="2 3">
    <name type="scientific">Corynespora cassiicola Philippines</name>
    <dbReference type="NCBI Taxonomy" id="1448308"/>
    <lineage>
        <taxon>Eukaryota</taxon>
        <taxon>Fungi</taxon>
        <taxon>Dikarya</taxon>
        <taxon>Ascomycota</taxon>
        <taxon>Pezizomycotina</taxon>
        <taxon>Dothideomycetes</taxon>
        <taxon>Pleosporomycetidae</taxon>
        <taxon>Pleosporales</taxon>
        <taxon>Corynesporascaceae</taxon>
        <taxon>Corynespora</taxon>
    </lineage>
</organism>
<evidence type="ECO:0000313" key="2">
    <source>
        <dbReference type="EMBL" id="PSN69085.1"/>
    </source>
</evidence>
<feature type="region of interest" description="Disordered" evidence="1">
    <location>
        <begin position="64"/>
        <end position="86"/>
    </location>
</feature>
<evidence type="ECO:0000313" key="3">
    <source>
        <dbReference type="Proteomes" id="UP000240883"/>
    </source>
</evidence>
<reference evidence="2 3" key="1">
    <citation type="journal article" date="2018" name="Front. Microbiol.">
        <title>Genome-Wide Analysis of Corynespora cassiicola Leaf Fall Disease Putative Effectors.</title>
        <authorList>
            <person name="Lopez D."/>
            <person name="Ribeiro S."/>
            <person name="Label P."/>
            <person name="Fumanal B."/>
            <person name="Venisse J.S."/>
            <person name="Kohler A."/>
            <person name="de Oliveira R.R."/>
            <person name="Labutti K."/>
            <person name="Lipzen A."/>
            <person name="Lail K."/>
            <person name="Bauer D."/>
            <person name="Ohm R.A."/>
            <person name="Barry K.W."/>
            <person name="Spatafora J."/>
            <person name="Grigoriev I.V."/>
            <person name="Martin F.M."/>
            <person name="Pujade-Renaud V."/>
        </authorList>
    </citation>
    <scope>NUCLEOTIDE SEQUENCE [LARGE SCALE GENOMIC DNA]</scope>
    <source>
        <strain evidence="2 3">Philippines</strain>
    </source>
</reference>
<feature type="region of interest" description="Disordered" evidence="1">
    <location>
        <begin position="138"/>
        <end position="157"/>
    </location>
</feature>
<dbReference type="EMBL" id="KZ678133">
    <property type="protein sequence ID" value="PSN69085.1"/>
    <property type="molecule type" value="Genomic_DNA"/>
</dbReference>
<sequence>MSSSRAPSNPMPTFHRHLLTDPPKKQLDDNIHTHIRLVRQTHHHYPTSHAQLTRLIARPCPTPLSHTTRSSSYAPCNQKTQTPPPPRNHVCSTAFALSLWQPASSYPPPLPPPPILCPGHTIDPVVPPPPLRLRVLPSPFPSSRSGLDQMNGTRVPT</sequence>
<protein>
    <submittedName>
        <fullName evidence="2">Uncharacterized protein</fullName>
    </submittedName>
</protein>
<name>A0A2T2NUI0_CORCC</name>
<feature type="compositionally biased region" description="Polar residues" evidence="1">
    <location>
        <begin position="64"/>
        <end position="81"/>
    </location>
</feature>
<dbReference type="AlphaFoldDB" id="A0A2T2NUI0"/>
<accession>A0A2T2NUI0</accession>
<keyword evidence="3" id="KW-1185">Reference proteome</keyword>